<dbReference type="HOGENOM" id="CLU_092792_2_0_9"/>
<accession>G9YHI1</accession>
<dbReference type="InterPro" id="IPR001647">
    <property type="entry name" value="HTH_TetR"/>
</dbReference>
<dbReference type="EMBL" id="AGCJ01000042">
    <property type="protein sequence ID" value="EHM40771.1"/>
    <property type="molecule type" value="Genomic_DNA"/>
</dbReference>
<keyword evidence="3" id="KW-0812">Transmembrane</keyword>
<dbReference type="Pfam" id="PF17929">
    <property type="entry name" value="TetR_C_34"/>
    <property type="match status" value="1"/>
</dbReference>
<feature type="transmembrane region" description="Helical" evidence="3">
    <location>
        <begin position="155"/>
        <end position="173"/>
    </location>
</feature>
<organism evidence="5 6">
    <name type="scientific">Anaeroglobus geminatus F0357</name>
    <dbReference type="NCBI Taxonomy" id="861450"/>
    <lineage>
        <taxon>Bacteria</taxon>
        <taxon>Bacillati</taxon>
        <taxon>Bacillota</taxon>
        <taxon>Negativicutes</taxon>
        <taxon>Veillonellales</taxon>
        <taxon>Veillonellaceae</taxon>
        <taxon>Anaeroglobus</taxon>
    </lineage>
</organism>
<dbReference type="Proteomes" id="UP000005481">
    <property type="component" value="Unassembled WGS sequence"/>
</dbReference>
<dbReference type="Pfam" id="PF00440">
    <property type="entry name" value="TetR_N"/>
    <property type="match status" value="1"/>
</dbReference>
<feature type="DNA-binding region" description="H-T-H motif" evidence="2">
    <location>
        <begin position="33"/>
        <end position="52"/>
    </location>
</feature>
<dbReference type="PANTHER" id="PTHR43479">
    <property type="entry name" value="ACREF/ENVCD OPERON REPRESSOR-RELATED"/>
    <property type="match status" value="1"/>
</dbReference>
<keyword evidence="3" id="KW-1133">Transmembrane helix</keyword>
<comment type="caution">
    <text evidence="5">The sequence shown here is derived from an EMBL/GenBank/DDBJ whole genome shotgun (WGS) entry which is preliminary data.</text>
</comment>
<protein>
    <submittedName>
        <fullName evidence="5">Transcriptional regulator, TetR family</fullName>
    </submittedName>
</protein>
<keyword evidence="3" id="KW-0472">Membrane</keyword>
<evidence type="ECO:0000313" key="5">
    <source>
        <dbReference type="EMBL" id="EHM40771.1"/>
    </source>
</evidence>
<dbReference type="RefSeq" id="WP_006790090.1">
    <property type="nucleotide sequence ID" value="NZ_JH417587.1"/>
</dbReference>
<dbReference type="InterPro" id="IPR009057">
    <property type="entry name" value="Homeodomain-like_sf"/>
</dbReference>
<dbReference type="InterPro" id="IPR050624">
    <property type="entry name" value="HTH-type_Tx_Regulator"/>
</dbReference>
<dbReference type="PANTHER" id="PTHR43479:SF11">
    <property type="entry name" value="ACREF_ENVCD OPERON REPRESSOR-RELATED"/>
    <property type="match status" value="1"/>
</dbReference>
<dbReference type="STRING" id="861450.HMPREF0080_01112"/>
<dbReference type="AlphaFoldDB" id="G9YHI1"/>
<evidence type="ECO:0000313" key="6">
    <source>
        <dbReference type="Proteomes" id="UP000005481"/>
    </source>
</evidence>
<name>G9YHI1_9FIRM</name>
<dbReference type="OrthoDB" id="1634029at2"/>
<keyword evidence="6" id="KW-1185">Reference proteome</keyword>
<dbReference type="GO" id="GO:0003677">
    <property type="term" value="F:DNA binding"/>
    <property type="evidence" value="ECO:0007669"/>
    <property type="project" value="UniProtKB-UniRule"/>
</dbReference>
<dbReference type="PATRIC" id="fig|861450.3.peg.1033"/>
<reference evidence="5 6" key="1">
    <citation type="submission" date="2011-08" db="EMBL/GenBank/DDBJ databases">
        <authorList>
            <person name="Weinstock G."/>
            <person name="Sodergren E."/>
            <person name="Clifton S."/>
            <person name="Fulton L."/>
            <person name="Fulton B."/>
            <person name="Courtney L."/>
            <person name="Fronick C."/>
            <person name="Harrison M."/>
            <person name="Strong C."/>
            <person name="Farmer C."/>
            <person name="Delahaunty K."/>
            <person name="Markovic C."/>
            <person name="Hall O."/>
            <person name="Minx P."/>
            <person name="Tomlinson C."/>
            <person name="Mitreva M."/>
            <person name="Hou S."/>
            <person name="Chen J."/>
            <person name="Wollam A."/>
            <person name="Pepin K.H."/>
            <person name="Johnson M."/>
            <person name="Bhonagiri V."/>
            <person name="Zhang X."/>
            <person name="Suruliraj S."/>
            <person name="Warren W."/>
            <person name="Chinwalla A."/>
            <person name="Mardis E.R."/>
            <person name="Wilson R.K."/>
        </authorList>
    </citation>
    <scope>NUCLEOTIDE SEQUENCE [LARGE SCALE GENOMIC DNA]</scope>
    <source>
        <strain evidence="5 6">F0357</strain>
    </source>
</reference>
<sequence>MPKGSPELTRARREEIINACAKLYETMTFKNVTIKEIANFTSFTRPSIYNYFRTKEEIFLALLQREYEGWTTDLNSLCREHKTMSRDAFTDAFARSLAERPRLLKLLAMNHYDMEINSGPERLAEFKVVYGNTIRAVDACLKQFFPGMSAEVRDGFVFAFFPFMFGIYPYTTVSDKQKEAMKRAKVSFRFMSAYEITYNAVIHLLGV</sequence>
<evidence type="ECO:0000256" key="2">
    <source>
        <dbReference type="PROSITE-ProRule" id="PRU00335"/>
    </source>
</evidence>
<feature type="domain" description="HTH tetR-type" evidence="4">
    <location>
        <begin position="10"/>
        <end position="70"/>
    </location>
</feature>
<dbReference type="PROSITE" id="PS50977">
    <property type="entry name" value="HTH_TETR_2"/>
    <property type="match status" value="1"/>
</dbReference>
<dbReference type="InterPro" id="IPR041483">
    <property type="entry name" value="TetR_C_34"/>
</dbReference>
<dbReference type="Gene3D" id="1.10.357.10">
    <property type="entry name" value="Tetracycline Repressor, domain 2"/>
    <property type="match status" value="1"/>
</dbReference>
<evidence type="ECO:0000256" key="3">
    <source>
        <dbReference type="SAM" id="Phobius"/>
    </source>
</evidence>
<gene>
    <name evidence="5" type="ORF">HMPREF0080_01112</name>
</gene>
<dbReference type="SUPFAM" id="SSF46689">
    <property type="entry name" value="Homeodomain-like"/>
    <property type="match status" value="1"/>
</dbReference>
<proteinExistence type="predicted"/>
<evidence type="ECO:0000259" key="4">
    <source>
        <dbReference type="PROSITE" id="PS50977"/>
    </source>
</evidence>
<evidence type="ECO:0000256" key="1">
    <source>
        <dbReference type="ARBA" id="ARBA00023125"/>
    </source>
</evidence>
<keyword evidence="1 2" id="KW-0238">DNA-binding</keyword>
<dbReference type="eggNOG" id="COG1309">
    <property type="taxonomic scope" value="Bacteria"/>
</dbReference>